<evidence type="ECO:0000313" key="2">
    <source>
        <dbReference type="EMBL" id="RUS75733.1"/>
    </source>
</evidence>
<evidence type="ECO:0000256" key="1">
    <source>
        <dbReference type="SAM" id="MobiDB-lite"/>
    </source>
</evidence>
<feature type="region of interest" description="Disordered" evidence="1">
    <location>
        <begin position="168"/>
        <end position="188"/>
    </location>
</feature>
<dbReference type="AlphaFoldDB" id="A0A433T2G4"/>
<gene>
    <name evidence="2" type="ORF">EGW08_016515</name>
</gene>
<accession>A0A433T2G4</accession>
<sequence>MLERLETTPYNRLRDEQADRSYIDHITRFYIRRKDRHPVDLYEAAGGSGFLSQKQQDAQEKRNRVAAEAGKTRLQISIGKTEAIRINNRQADPLRLHPENINEVEKFDYLGNAVKKARYAFNTLRPNKEIEDRAKQIPIETVIKKRKHGCIGHTLLKPVSNFTRRALERSPGGKRKVGRPKQTWRGNTEAEVNATVNTWVELKRTSQNRVRKKEA</sequence>
<dbReference type="OrthoDB" id="8197512at2759"/>
<name>A0A433T2G4_ELYCH</name>
<dbReference type="Proteomes" id="UP000271974">
    <property type="component" value="Unassembled WGS sequence"/>
</dbReference>
<keyword evidence="3" id="KW-1185">Reference proteome</keyword>
<protein>
    <submittedName>
        <fullName evidence="2">Uncharacterized protein</fullName>
    </submittedName>
</protein>
<reference evidence="2 3" key="1">
    <citation type="submission" date="2019-01" db="EMBL/GenBank/DDBJ databases">
        <title>A draft genome assembly of the solar-powered sea slug Elysia chlorotica.</title>
        <authorList>
            <person name="Cai H."/>
            <person name="Li Q."/>
            <person name="Fang X."/>
            <person name="Li J."/>
            <person name="Curtis N.E."/>
            <person name="Altenburger A."/>
            <person name="Shibata T."/>
            <person name="Feng M."/>
            <person name="Maeda T."/>
            <person name="Schwartz J.A."/>
            <person name="Shigenobu S."/>
            <person name="Lundholm N."/>
            <person name="Nishiyama T."/>
            <person name="Yang H."/>
            <person name="Hasebe M."/>
            <person name="Li S."/>
            <person name="Pierce S.K."/>
            <person name="Wang J."/>
        </authorList>
    </citation>
    <scope>NUCLEOTIDE SEQUENCE [LARGE SCALE GENOMIC DNA]</scope>
    <source>
        <strain evidence="2">EC2010</strain>
        <tissue evidence="2">Whole organism of an adult</tissue>
    </source>
</reference>
<evidence type="ECO:0000313" key="3">
    <source>
        <dbReference type="Proteomes" id="UP000271974"/>
    </source>
</evidence>
<organism evidence="2 3">
    <name type="scientific">Elysia chlorotica</name>
    <name type="common">Eastern emerald elysia</name>
    <name type="synonym">Sea slug</name>
    <dbReference type="NCBI Taxonomy" id="188477"/>
    <lineage>
        <taxon>Eukaryota</taxon>
        <taxon>Metazoa</taxon>
        <taxon>Spiralia</taxon>
        <taxon>Lophotrochozoa</taxon>
        <taxon>Mollusca</taxon>
        <taxon>Gastropoda</taxon>
        <taxon>Heterobranchia</taxon>
        <taxon>Euthyneura</taxon>
        <taxon>Panpulmonata</taxon>
        <taxon>Sacoglossa</taxon>
        <taxon>Placobranchoidea</taxon>
        <taxon>Plakobranchidae</taxon>
        <taxon>Elysia</taxon>
    </lineage>
</organism>
<comment type="caution">
    <text evidence="2">The sequence shown here is derived from an EMBL/GenBank/DDBJ whole genome shotgun (WGS) entry which is preliminary data.</text>
</comment>
<dbReference type="EMBL" id="RQTK01000716">
    <property type="protein sequence ID" value="RUS75733.1"/>
    <property type="molecule type" value="Genomic_DNA"/>
</dbReference>
<proteinExistence type="predicted"/>